<accession>A0A1G2PUB1</accession>
<dbReference type="Pfam" id="PF20393">
    <property type="entry name" value="Pro_CA_2"/>
    <property type="match status" value="1"/>
</dbReference>
<dbReference type="GO" id="GO:0004089">
    <property type="term" value="F:carbonate dehydratase activity"/>
    <property type="evidence" value="ECO:0007669"/>
    <property type="project" value="InterPro"/>
</dbReference>
<organism evidence="1 2">
    <name type="scientific">Candidatus Terrybacteria bacterium RIFCSPLOWO2_01_FULL_40_23</name>
    <dbReference type="NCBI Taxonomy" id="1802366"/>
    <lineage>
        <taxon>Bacteria</taxon>
        <taxon>Candidatus Terryibacteriota</taxon>
    </lineage>
</organism>
<sequence length="137" mass="14987">MSSVSKGHTCEALVLMCIDFRFRESVQENLKAKGIKSYDIMAFPGASLGLSSDSNPAQKPLLNAITISKNLHNIQRVVIVDHEDCGAYGGSSNFVSLDEEKAEHREKMILAARAVKAEVDLPIETWLARLDGTLEAL</sequence>
<reference evidence="1 2" key="1">
    <citation type="journal article" date="2016" name="Nat. Commun.">
        <title>Thousands of microbial genomes shed light on interconnected biogeochemical processes in an aquifer system.</title>
        <authorList>
            <person name="Anantharaman K."/>
            <person name="Brown C.T."/>
            <person name="Hug L.A."/>
            <person name="Sharon I."/>
            <person name="Castelle C.J."/>
            <person name="Probst A.J."/>
            <person name="Thomas B.C."/>
            <person name="Singh A."/>
            <person name="Wilkins M.J."/>
            <person name="Karaoz U."/>
            <person name="Brodie E.L."/>
            <person name="Williams K.H."/>
            <person name="Hubbard S.S."/>
            <person name="Banfield J.F."/>
        </authorList>
    </citation>
    <scope>NUCLEOTIDE SEQUENCE [LARGE SCALE GENOMIC DNA]</scope>
</reference>
<dbReference type="InterPro" id="IPR036874">
    <property type="entry name" value="Carbonic_anhydrase_sf"/>
</dbReference>
<dbReference type="GO" id="GO:0008270">
    <property type="term" value="F:zinc ion binding"/>
    <property type="evidence" value="ECO:0007669"/>
    <property type="project" value="InterPro"/>
</dbReference>
<dbReference type="AlphaFoldDB" id="A0A1G2PUB1"/>
<evidence type="ECO:0008006" key="3">
    <source>
        <dbReference type="Google" id="ProtNLM"/>
    </source>
</evidence>
<dbReference type="EMBL" id="MHSW01000016">
    <property type="protein sequence ID" value="OHA51928.1"/>
    <property type="molecule type" value="Genomic_DNA"/>
</dbReference>
<dbReference type="InterPro" id="IPR046871">
    <property type="entry name" value="Pro_CA_2"/>
</dbReference>
<name>A0A1G2PUB1_9BACT</name>
<evidence type="ECO:0000313" key="2">
    <source>
        <dbReference type="Proteomes" id="UP000176951"/>
    </source>
</evidence>
<protein>
    <recommendedName>
        <fullName evidence="3">Carbonic anhydrase</fullName>
    </recommendedName>
</protein>
<dbReference type="SUPFAM" id="SSF53056">
    <property type="entry name" value="beta-carbonic anhydrase, cab"/>
    <property type="match status" value="1"/>
</dbReference>
<comment type="caution">
    <text evidence="1">The sequence shown here is derived from an EMBL/GenBank/DDBJ whole genome shotgun (WGS) entry which is preliminary data.</text>
</comment>
<gene>
    <name evidence="1" type="ORF">A3A97_01890</name>
</gene>
<dbReference type="Proteomes" id="UP000176951">
    <property type="component" value="Unassembled WGS sequence"/>
</dbReference>
<proteinExistence type="predicted"/>
<evidence type="ECO:0000313" key="1">
    <source>
        <dbReference type="EMBL" id="OHA51928.1"/>
    </source>
</evidence>
<dbReference type="Gene3D" id="3.40.1050.10">
    <property type="entry name" value="Carbonic anhydrase"/>
    <property type="match status" value="1"/>
</dbReference>